<dbReference type="AlphaFoldDB" id="A0A6H5I209"/>
<organism evidence="4 5">
    <name type="scientific">Trichogramma brassicae</name>
    <dbReference type="NCBI Taxonomy" id="86971"/>
    <lineage>
        <taxon>Eukaryota</taxon>
        <taxon>Metazoa</taxon>
        <taxon>Ecdysozoa</taxon>
        <taxon>Arthropoda</taxon>
        <taxon>Hexapoda</taxon>
        <taxon>Insecta</taxon>
        <taxon>Pterygota</taxon>
        <taxon>Neoptera</taxon>
        <taxon>Endopterygota</taxon>
        <taxon>Hymenoptera</taxon>
        <taxon>Apocrita</taxon>
        <taxon>Proctotrupomorpha</taxon>
        <taxon>Chalcidoidea</taxon>
        <taxon>Trichogrammatidae</taxon>
        <taxon>Trichogramma</taxon>
    </lineage>
</organism>
<proteinExistence type="predicted"/>
<dbReference type="OrthoDB" id="8032836at2759"/>
<reference evidence="4 5" key="1">
    <citation type="submission" date="2020-02" db="EMBL/GenBank/DDBJ databases">
        <authorList>
            <person name="Ferguson B K."/>
        </authorList>
    </citation>
    <scope>NUCLEOTIDE SEQUENCE [LARGE SCALE GENOMIC DNA]</scope>
</reference>
<dbReference type="SMART" id="SM00248">
    <property type="entry name" value="ANK"/>
    <property type="match status" value="7"/>
</dbReference>
<feature type="repeat" description="ANK" evidence="3">
    <location>
        <begin position="253"/>
        <end position="289"/>
    </location>
</feature>
<keyword evidence="1" id="KW-0677">Repeat</keyword>
<keyword evidence="5" id="KW-1185">Reference proteome</keyword>
<dbReference type="PANTHER" id="PTHR24193">
    <property type="entry name" value="ANKYRIN REPEAT PROTEIN"/>
    <property type="match status" value="1"/>
</dbReference>
<dbReference type="EMBL" id="CADCXV010000641">
    <property type="protein sequence ID" value="CAB0031352.1"/>
    <property type="molecule type" value="Genomic_DNA"/>
</dbReference>
<dbReference type="InterPro" id="IPR050663">
    <property type="entry name" value="Ankyrin-SOCS_Box"/>
</dbReference>
<evidence type="ECO:0000313" key="5">
    <source>
        <dbReference type="Proteomes" id="UP000479190"/>
    </source>
</evidence>
<accession>A0A6H5I209</accession>
<sequence>MSLIETSVDHLDQQKIEKLKSLRVNVNWEIEEERRELLDQLYLSLINDWRVQLPNLRDIFLPEEIEHILSEAATHEENIRGRRIVEFVVSTGYRDEPQVDVNGVPISRRSTPLNGAAKHCSTVVVHELFRIYNRFDVNYVDEESGYTHFHVACATGLGSIVEKFLEQGQDPNRLVTETGDSPLHLALRNAHKDLSELLLRYGASPNSVNKEGSTPLHLVGKRRSNDECDLAKMLFELSRDEFRPVRVDARDKWGNAPLHVALRHANLYGVKKLTELMMRRGADPNLVNEEGSTPLHVVCERCEDENLAELFFEINDEMSQTVRVDARDKEGRTPLERAVANLMPRTVGVLLDHGADLSKFVFPAASHFAEKLSRMPSNCDVLFKLRLASGILAVVELLEERGYELDLDDALTIMKFFDERELFEKSDERSAWYDEDEFARVASRLWVNQSLSLYDLTRLGSKKVAKLFTFGDYYELASTVYYWHLPNKVHYEACSRHLSEKVSRTFFREWALDCFLKLIGQRLPILCCEKIFENLKNEDLWRICLAAKARDGH</sequence>
<dbReference type="GO" id="GO:0005634">
    <property type="term" value="C:nucleus"/>
    <property type="evidence" value="ECO:0007669"/>
    <property type="project" value="TreeGrafter"/>
</dbReference>
<gene>
    <name evidence="4" type="ORF">TBRA_LOCUS3323</name>
</gene>
<name>A0A6H5I209_9HYME</name>
<protein>
    <submittedName>
        <fullName evidence="4">Uncharacterized protein</fullName>
    </submittedName>
</protein>
<feature type="repeat" description="ANK" evidence="3">
    <location>
        <begin position="330"/>
        <end position="358"/>
    </location>
</feature>
<dbReference type="Gene3D" id="1.25.40.20">
    <property type="entry name" value="Ankyrin repeat-containing domain"/>
    <property type="match status" value="1"/>
</dbReference>
<evidence type="ECO:0000256" key="2">
    <source>
        <dbReference type="ARBA" id="ARBA00023043"/>
    </source>
</evidence>
<dbReference type="InterPro" id="IPR002110">
    <property type="entry name" value="Ankyrin_rpt"/>
</dbReference>
<dbReference type="PROSITE" id="PS50088">
    <property type="entry name" value="ANK_REPEAT"/>
    <property type="match status" value="3"/>
</dbReference>
<dbReference type="InterPro" id="IPR036770">
    <property type="entry name" value="Ankyrin_rpt-contain_sf"/>
</dbReference>
<dbReference type="Pfam" id="PF12796">
    <property type="entry name" value="Ank_2"/>
    <property type="match status" value="2"/>
</dbReference>
<dbReference type="SUPFAM" id="SSF48403">
    <property type="entry name" value="Ankyrin repeat"/>
    <property type="match status" value="1"/>
</dbReference>
<evidence type="ECO:0000313" key="4">
    <source>
        <dbReference type="EMBL" id="CAB0031352.1"/>
    </source>
</evidence>
<keyword evidence="2 3" id="KW-0040">ANK repeat</keyword>
<dbReference type="GO" id="GO:0000976">
    <property type="term" value="F:transcription cis-regulatory region binding"/>
    <property type="evidence" value="ECO:0007669"/>
    <property type="project" value="TreeGrafter"/>
</dbReference>
<dbReference type="PANTHER" id="PTHR24193:SF121">
    <property type="entry name" value="ADA2A-CONTAINING COMPLEX COMPONENT 3, ISOFORM D"/>
    <property type="match status" value="1"/>
</dbReference>
<evidence type="ECO:0000256" key="3">
    <source>
        <dbReference type="PROSITE-ProRule" id="PRU00023"/>
    </source>
</evidence>
<dbReference type="GO" id="GO:0045944">
    <property type="term" value="P:positive regulation of transcription by RNA polymerase II"/>
    <property type="evidence" value="ECO:0007669"/>
    <property type="project" value="TreeGrafter"/>
</dbReference>
<dbReference type="PROSITE" id="PS50297">
    <property type="entry name" value="ANK_REP_REGION"/>
    <property type="match status" value="3"/>
</dbReference>
<evidence type="ECO:0000256" key="1">
    <source>
        <dbReference type="ARBA" id="ARBA00022737"/>
    </source>
</evidence>
<feature type="repeat" description="ANK" evidence="3">
    <location>
        <begin position="178"/>
        <end position="210"/>
    </location>
</feature>
<dbReference type="Proteomes" id="UP000479190">
    <property type="component" value="Unassembled WGS sequence"/>
</dbReference>